<accession>A0A3P7N3F2</accession>
<sequence>NCQVKSIVRSTQNESSPWPEVTKIIGKYVEENVVEPDAADLERTIAPASLSDVVFVLVAPNVSVGDFSVRDRFYDSVFKWLREIGHPSSTILKIKIDENYSTAVGEMVLTAVNMISRLVRSRFSLLMLFKSEDVV</sequence>
<dbReference type="AlphaFoldDB" id="A0A3P7N3F2"/>
<name>A0A3P7N3F2_CYLGO</name>
<protein>
    <submittedName>
        <fullName evidence="1">Uncharacterized protein</fullName>
    </submittedName>
</protein>
<keyword evidence="2" id="KW-1185">Reference proteome</keyword>
<reference evidence="1 2" key="1">
    <citation type="submission" date="2018-11" db="EMBL/GenBank/DDBJ databases">
        <authorList>
            <consortium name="Pathogen Informatics"/>
        </authorList>
    </citation>
    <scope>NUCLEOTIDE SEQUENCE [LARGE SCALE GENOMIC DNA]</scope>
</reference>
<dbReference type="OrthoDB" id="6415022at2759"/>
<gene>
    <name evidence="1" type="ORF">CGOC_LOCUS13331</name>
</gene>
<feature type="non-terminal residue" evidence="1">
    <location>
        <position position="1"/>
    </location>
</feature>
<dbReference type="EMBL" id="UYRV01130391">
    <property type="protein sequence ID" value="VDN36894.1"/>
    <property type="molecule type" value="Genomic_DNA"/>
</dbReference>
<evidence type="ECO:0000313" key="1">
    <source>
        <dbReference type="EMBL" id="VDN36894.1"/>
    </source>
</evidence>
<organism evidence="1 2">
    <name type="scientific">Cylicostephanus goldi</name>
    <name type="common">Nematode worm</name>
    <dbReference type="NCBI Taxonomy" id="71465"/>
    <lineage>
        <taxon>Eukaryota</taxon>
        <taxon>Metazoa</taxon>
        <taxon>Ecdysozoa</taxon>
        <taxon>Nematoda</taxon>
        <taxon>Chromadorea</taxon>
        <taxon>Rhabditida</taxon>
        <taxon>Rhabditina</taxon>
        <taxon>Rhabditomorpha</taxon>
        <taxon>Strongyloidea</taxon>
        <taxon>Strongylidae</taxon>
        <taxon>Cylicostephanus</taxon>
    </lineage>
</organism>
<evidence type="ECO:0000313" key="2">
    <source>
        <dbReference type="Proteomes" id="UP000271889"/>
    </source>
</evidence>
<dbReference type="Proteomes" id="UP000271889">
    <property type="component" value="Unassembled WGS sequence"/>
</dbReference>
<proteinExistence type="predicted"/>